<keyword evidence="4" id="KW-1185">Reference proteome</keyword>
<protein>
    <recommendedName>
        <fullName evidence="2">CAAX prenyl protease 2/Lysostaphin resistance protein A-like domain-containing protein</fullName>
    </recommendedName>
</protein>
<dbReference type="RefSeq" id="WP_072302303.1">
    <property type="nucleotide sequence ID" value="NZ_FPIY01000001.1"/>
</dbReference>
<feature type="transmembrane region" description="Helical" evidence="1">
    <location>
        <begin position="103"/>
        <end position="123"/>
    </location>
</feature>
<dbReference type="EMBL" id="FPIY01000001">
    <property type="protein sequence ID" value="SFW22809.1"/>
    <property type="molecule type" value="Genomic_DNA"/>
</dbReference>
<keyword evidence="1" id="KW-0812">Transmembrane</keyword>
<evidence type="ECO:0000313" key="3">
    <source>
        <dbReference type="EMBL" id="SFW22809.1"/>
    </source>
</evidence>
<dbReference type="InterPro" id="IPR003675">
    <property type="entry name" value="Rce1/LyrA-like_dom"/>
</dbReference>
<feature type="transmembrane region" description="Helical" evidence="1">
    <location>
        <begin position="157"/>
        <end position="180"/>
    </location>
</feature>
<dbReference type="AlphaFoldDB" id="A0A1K1MIA6"/>
<feature type="transmembrane region" description="Helical" evidence="1">
    <location>
        <begin position="70"/>
        <end position="91"/>
    </location>
</feature>
<proteinExistence type="predicted"/>
<dbReference type="GO" id="GO:0080120">
    <property type="term" value="P:CAAX-box protein maturation"/>
    <property type="evidence" value="ECO:0007669"/>
    <property type="project" value="UniProtKB-ARBA"/>
</dbReference>
<name>A0A1K1MIA6_9FLAO</name>
<feature type="transmembrane region" description="Helical" evidence="1">
    <location>
        <begin position="32"/>
        <end position="50"/>
    </location>
</feature>
<feature type="domain" description="CAAX prenyl protease 2/Lysostaphin resistance protein A-like" evidence="2">
    <location>
        <begin position="73"/>
        <end position="169"/>
    </location>
</feature>
<dbReference type="GO" id="GO:0004175">
    <property type="term" value="F:endopeptidase activity"/>
    <property type="evidence" value="ECO:0007669"/>
    <property type="project" value="UniProtKB-ARBA"/>
</dbReference>
<sequence length="185" mass="21017">MLKEVYQFLKDPENTKDENTNFTYRITVFIKLLFWGLAIGVGIVIFNSIWEVTGILEPNKHAISKAFEEYSTPVLGLLIVIVAPVFEELLFRGPLGFFKDNKTFRIILYISIILFGAVHITNFEITPTVLALSPFLVAPQLVLGTFASFIRVKFGLVWSMLLHASHNFMLFLPILALKILDIPIE</sequence>
<organism evidence="3 4">
    <name type="scientific">Cellulophaga fucicola</name>
    <dbReference type="NCBI Taxonomy" id="76595"/>
    <lineage>
        <taxon>Bacteria</taxon>
        <taxon>Pseudomonadati</taxon>
        <taxon>Bacteroidota</taxon>
        <taxon>Flavobacteriia</taxon>
        <taxon>Flavobacteriales</taxon>
        <taxon>Flavobacteriaceae</taxon>
        <taxon>Cellulophaga</taxon>
    </lineage>
</organism>
<dbReference type="Proteomes" id="UP000183257">
    <property type="component" value="Unassembled WGS sequence"/>
</dbReference>
<dbReference type="Pfam" id="PF02517">
    <property type="entry name" value="Rce1-like"/>
    <property type="match status" value="1"/>
</dbReference>
<keyword evidence="1" id="KW-1133">Transmembrane helix</keyword>
<reference evidence="4" key="1">
    <citation type="submission" date="2016-11" db="EMBL/GenBank/DDBJ databases">
        <authorList>
            <person name="Varghese N."/>
            <person name="Submissions S."/>
        </authorList>
    </citation>
    <scope>NUCLEOTIDE SEQUENCE [LARGE SCALE GENOMIC DNA]</scope>
    <source>
        <strain evidence="4">DSM 24786</strain>
    </source>
</reference>
<evidence type="ECO:0000259" key="2">
    <source>
        <dbReference type="Pfam" id="PF02517"/>
    </source>
</evidence>
<gene>
    <name evidence="3" type="ORF">SAMN05660313_00638</name>
</gene>
<dbReference type="OrthoDB" id="847268at2"/>
<dbReference type="STRING" id="76595.SAMN05660313_00638"/>
<evidence type="ECO:0000313" key="4">
    <source>
        <dbReference type="Proteomes" id="UP000183257"/>
    </source>
</evidence>
<evidence type="ECO:0000256" key="1">
    <source>
        <dbReference type="SAM" id="Phobius"/>
    </source>
</evidence>
<feature type="transmembrane region" description="Helical" evidence="1">
    <location>
        <begin position="129"/>
        <end position="150"/>
    </location>
</feature>
<accession>A0A1K1MIA6</accession>
<keyword evidence="1" id="KW-0472">Membrane</keyword>